<dbReference type="STRING" id="1653476.THC_0507"/>
<organism evidence="7 8">
    <name type="scientific">Caldimicrobium thiodismutans</name>
    <dbReference type="NCBI Taxonomy" id="1653476"/>
    <lineage>
        <taxon>Bacteria</taxon>
        <taxon>Pseudomonadati</taxon>
        <taxon>Thermodesulfobacteriota</taxon>
        <taxon>Thermodesulfobacteria</taxon>
        <taxon>Thermodesulfobacteriales</taxon>
        <taxon>Thermodesulfobacteriaceae</taxon>
        <taxon>Caldimicrobium</taxon>
    </lineage>
</organism>
<keyword evidence="3 6" id="KW-0812">Transmembrane</keyword>
<dbReference type="EMBL" id="AP014945">
    <property type="protein sequence ID" value="BAU22901.1"/>
    <property type="molecule type" value="Genomic_DNA"/>
</dbReference>
<dbReference type="KEGG" id="cthi:THC_0507"/>
<feature type="transmembrane region" description="Helical" evidence="6">
    <location>
        <begin position="21"/>
        <end position="45"/>
    </location>
</feature>
<evidence type="ECO:0000313" key="7">
    <source>
        <dbReference type="EMBL" id="BAU22901.1"/>
    </source>
</evidence>
<evidence type="ECO:0000256" key="4">
    <source>
        <dbReference type="ARBA" id="ARBA00022989"/>
    </source>
</evidence>
<evidence type="ECO:0008006" key="9">
    <source>
        <dbReference type="Google" id="ProtNLM"/>
    </source>
</evidence>
<dbReference type="PATRIC" id="fig|1653476.3.peg.522"/>
<keyword evidence="2" id="KW-1003">Cell membrane</keyword>
<reference evidence="7 8" key="1">
    <citation type="journal article" date="2016" name="Int. J. Syst. Evol. Microbiol.">
        <title>Caldimicrobium thiodismutans sp. nov., a sulfur-disproportionating bacterium isolated from a hot spring, and emended description of the genus Caldimicrobium.</title>
        <authorList>
            <person name="Kojima H."/>
            <person name="Umezawa K."/>
            <person name="Fukui M."/>
        </authorList>
    </citation>
    <scope>NUCLEOTIDE SEQUENCE [LARGE SCALE GENOMIC DNA]</scope>
    <source>
        <strain evidence="7 8">TF1</strain>
    </source>
</reference>
<keyword evidence="8" id="KW-1185">Reference proteome</keyword>
<name>A0A0U5BW89_9BACT</name>
<keyword evidence="4 6" id="KW-1133">Transmembrane helix</keyword>
<feature type="transmembrane region" description="Helical" evidence="6">
    <location>
        <begin position="57"/>
        <end position="75"/>
    </location>
</feature>
<evidence type="ECO:0000313" key="8">
    <source>
        <dbReference type="Proteomes" id="UP000068196"/>
    </source>
</evidence>
<dbReference type="RefSeq" id="WP_082706245.1">
    <property type="nucleotide sequence ID" value="NZ_AP014945.1"/>
</dbReference>
<dbReference type="InterPro" id="IPR020948">
    <property type="entry name" value="P_starv_induced_PsiE-like"/>
</dbReference>
<evidence type="ECO:0000256" key="6">
    <source>
        <dbReference type="SAM" id="Phobius"/>
    </source>
</evidence>
<feature type="transmembrane region" description="Helical" evidence="6">
    <location>
        <begin position="114"/>
        <end position="134"/>
    </location>
</feature>
<protein>
    <recommendedName>
        <fullName evidence="9">Phosphate-starvation-inducible E</fullName>
    </recommendedName>
</protein>
<evidence type="ECO:0000256" key="3">
    <source>
        <dbReference type="ARBA" id="ARBA00022692"/>
    </source>
</evidence>
<dbReference type="AlphaFoldDB" id="A0A0U5BW89"/>
<comment type="subcellular location">
    <subcellularLocation>
        <location evidence="1">Cell membrane</location>
        <topology evidence="1">Multi-pass membrane protein</topology>
    </subcellularLocation>
</comment>
<proteinExistence type="predicted"/>
<evidence type="ECO:0000256" key="5">
    <source>
        <dbReference type="ARBA" id="ARBA00023136"/>
    </source>
</evidence>
<dbReference type="OrthoDB" id="74012at2"/>
<reference evidence="8" key="2">
    <citation type="journal article" date="2016" name="Int. J. Syst. Evol. Microbiol.">
        <title>Caldimicrobium thiodismutans sp. nov., a sulfur-disproportionating bacterium isolated from a hot spring.</title>
        <authorList>
            <person name="Kojima H."/>
            <person name="Umezawa K."/>
            <person name="Fukui M."/>
        </authorList>
    </citation>
    <scope>NUCLEOTIDE SEQUENCE [LARGE SCALE GENOMIC DNA]</scope>
    <source>
        <strain evidence="8">TF1</strain>
    </source>
</reference>
<sequence length="161" mass="18842">MNLQNYFLKLYTLSIRFTYNLAIIILILVLAVILIRIVFDLGFLISEKTIRLSIKELLVNVLSLIVILELVRAFVEYFEHHRLRMEVLLETLIAFSIREFMIFLFEGHAKEIEIFYWTLGIFLLVLARSLAIVIKPSLSKGKRISPIRSFRRNLKGITGEK</sequence>
<dbReference type="GO" id="GO:0005886">
    <property type="term" value="C:plasma membrane"/>
    <property type="evidence" value="ECO:0007669"/>
    <property type="project" value="UniProtKB-SubCell"/>
</dbReference>
<gene>
    <name evidence="7" type="ORF">THC_0507</name>
</gene>
<dbReference type="Pfam" id="PF06146">
    <property type="entry name" value="PsiE"/>
    <property type="match status" value="1"/>
</dbReference>
<accession>A0A0U5BW89</accession>
<evidence type="ECO:0000256" key="2">
    <source>
        <dbReference type="ARBA" id="ARBA00022475"/>
    </source>
</evidence>
<evidence type="ECO:0000256" key="1">
    <source>
        <dbReference type="ARBA" id="ARBA00004651"/>
    </source>
</evidence>
<dbReference type="Proteomes" id="UP000068196">
    <property type="component" value="Chromosome"/>
</dbReference>
<keyword evidence="5 6" id="KW-0472">Membrane</keyword>